<comment type="similarity">
    <text evidence="2 7">Belongs to the UPF0056 (MarC) family.</text>
</comment>
<evidence type="ECO:0000313" key="8">
    <source>
        <dbReference type="EMBL" id="PXX77742.1"/>
    </source>
</evidence>
<evidence type="ECO:0000256" key="4">
    <source>
        <dbReference type="ARBA" id="ARBA00022692"/>
    </source>
</evidence>
<dbReference type="PANTHER" id="PTHR33508:SF1">
    <property type="entry name" value="UPF0056 MEMBRANE PROTEIN YHCE"/>
    <property type="match status" value="1"/>
</dbReference>
<dbReference type="InterPro" id="IPR002771">
    <property type="entry name" value="Multi_antbiot-R_MarC"/>
</dbReference>
<dbReference type="PANTHER" id="PTHR33508">
    <property type="entry name" value="UPF0056 MEMBRANE PROTEIN YHCE"/>
    <property type="match status" value="1"/>
</dbReference>
<keyword evidence="6 7" id="KW-0472">Membrane</keyword>
<feature type="transmembrane region" description="Helical" evidence="7">
    <location>
        <begin position="181"/>
        <end position="202"/>
    </location>
</feature>
<feature type="transmembrane region" description="Helical" evidence="7">
    <location>
        <begin position="108"/>
        <end position="133"/>
    </location>
</feature>
<dbReference type="OrthoDB" id="21094at2"/>
<feature type="transmembrane region" description="Helical" evidence="7">
    <location>
        <begin position="139"/>
        <end position="160"/>
    </location>
</feature>
<keyword evidence="5 7" id="KW-1133">Transmembrane helix</keyword>
<comment type="caution">
    <text evidence="8">The sequence shown here is derived from an EMBL/GenBank/DDBJ whole genome shotgun (WGS) entry which is preliminary data.</text>
</comment>
<sequence length="207" mass="21460">MDAVKIFIALLVLVNPIGAIPIFIGLTPDASAQERKRIAKTASIAVAVIILTFVALGDSLIRLLGISMGSFQVGGGILVMMISLSMMNAAPTATKTTRQETEEAGGRANIAVVPLALPLLTGPGTISTVIIYSGHAHGWWGYLSLVICALLIALACYVAMIAATPVSRMLGQTGINIVNRVMGMLLAALSVEIIADGAVKLFPALGH</sequence>
<accession>A0A318KMR6</accession>
<keyword evidence="4 7" id="KW-0812">Transmembrane</keyword>
<dbReference type="RefSeq" id="WP_110391282.1">
    <property type="nucleotide sequence ID" value="NZ_CALCOA010000213.1"/>
</dbReference>
<dbReference type="Pfam" id="PF01914">
    <property type="entry name" value="MarC"/>
    <property type="match status" value="1"/>
</dbReference>
<organism evidence="8 9">
    <name type="scientific">Rivihabitans pingtungensis</name>
    <dbReference type="NCBI Taxonomy" id="1054498"/>
    <lineage>
        <taxon>Bacteria</taxon>
        <taxon>Pseudomonadati</taxon>
        <taxon>Pseudomonadota</taxon>
        <taxon>Betaproteobacteria</taxon>
        <taxon>Neisseriales</taxon>
        <taxon>Aquaspirillaceae</taxon>
        <taxon>Rivihabitans</taxon>
    </lineage>
</organism>
<evidence type="ECO:0000256" key="6">
    <source>
        <dbReference type="ARBA" id="ARBA00023136"/>
    </source>
</evidence>
<gene>
    <name evidence="8" type="ORF">DFR34_11554</name>
</gene>
<evidence type="ECO:0000256" key="1">
    <source>
        <dbReference type="ARBA" id="ARBA00004651"/>
    </source>
</evidence>
<proteinExistence type="inferred from homology"/>
<feature type="transmembrane region" description="Helical" evidence="7">
    <location>
        <begin position="63"/>
        <end position="87"/>
    </location>
</feature>
<evidence type="ECO:0000256" key="7">
    <source>
        <dbReference type="RuleBase" id="RU362048"/>
    </source>
</evidence>
<name>A0A318KMR6_9NEIS</name>
<comment type="subcellular location">
    <subcellularLocation>
        <location evidence="1 7">Cell membrane</location>
        <topology evidence="1 7">Multi-pass membrane protein</topology>
    </subcellularLocation>
</comment>
<protein>
    <recommendedName>
        <fullName evidence="7">UPF0056 membrane protein</fullName>
    </recommendedName>
</protein>
<reference evidence="8 9" key="1">
    <citation type="submission" date="2018-05" db="EMBL/GenBank/DDBJ databases">
        <title>Genomic Encyclopedia of Type Strains, Phase IV (KMG-IV): sequencing the most valuable type-strain genomes for metagenomic binning, comparative biology and taxonomic classification.</title>
        <authorList>
            <person name="Goeker M."/>
        </authorList>
    </citation>
    <scope>NUCLEOTIDE SEQUENCE [LARGE SCALE GENOMIC DNA]</scope>
    <source>
        <strain evidence="8 9">DSM 29661</strain>
    </source>
</reference>
<evidence type="ECO:0000313" key="9">
    <source>
        <dbReference type="Proteomes" id="UP000247555"/>
    </source>
</evidence>
<dbReference type="Proteomes" id="UP000247555">
    <property type="component" value="Unassembled WGS sequence"/>
</dbReference>
<feature type="transmembrane region" description="Helical" evidence="7">
    <location>
        <begin position="6"/>
        <end position="26"/>
    </location>
</feature>
<dbReference type="EMBL" id="QJKI01000015">
    <property type="protein sequence ID" value="PXX77742.1"/>
    <property type="molecule type" value="Genomic_DNA"/>
</dbReference>
<feature type="transmembrane region" description="Helical" evidence="7">
    <location>
        <begin position="38"/>
        <end position="57"/>
    </location>
</feature>
<keyword evidence="9" id="KW-1185">Reference proteome</keyword>
<evidence type="ECO:0000256" key="2">
    <source>
        <dbReference type="ARBA" id="ARBA00009784"/>
    </source>
</evidence>
<dbReference type="GO" id="GO:0005886">
    <property type="term" value="C:plasma membrane"/>
    <property type="evidence" value="ECO:0007669"/>
    <property type="project" value="UniProtKB-SubCell"/>
</dbReference>
<dbReference type="AlphaFoldDB" id="A0A318KMR6"/>
<evidence type="ECO:0000256" key="3">
    <source>
        <dbReference type="ARBA" id="ARBA00022475"/>
    </source>
</evidence>
<evidence type="ECO:0000256" key="5">
    <source>
        <dbReference type="ARBA" id="ARBA00022989"/>
    </source>
</evidence>
<keyword evidence="3" id="KW-1003">Cell membrane</keyword>
<dbReference type="NCBIfam" id="TIGR00427">
    <property type="entry name" value="NAAT family transporter"/>
    <property type="match status" value="1"/>
</dbReference>